<dbReference type="Pfam" id="PF05504">
    <property type="entry name" value="Spore_GerAC"/>
    <property type="match status" value="1"/>
</dbReference>
<comment type="subcellular location">
    <subcellularLocation>
        <location evidence="1">Membrane</location>
        <topology evidence="1">Lipid-anchor</topology>
    </subcellularLocation>
</comment>
<evidence type="ECO:0008006" key="12">
    <source>
        <dbReference type="Google" id="ProtNLM"/>
    </source>
</evidence>
<evidence type="ECO:0000256" key="3">
    <source>
        <dbReference type="ARBA" id="ARBA00022544"/>
    </source>
</evidence>
<comment type="caution">
    <text evidence="10">The sequence shown here is derived from an EMBL/GenBank/DDBJ whole genome shotgun (WGS) entry which is preliminary data.</text>
</comment>
<evidence type="ECO:0000256" key="1">
    <source>
        <dbReference type="ARBA" id="ARBA00004635"/>
    </source>
</evidence>
<gene>
    <name evidence="10" type="ORF">Psch_04233</name>
</gene>
<dbReference type="Pfam" id="PF25198">
    <property type="entry name" value="Spore_GerAC_N"/>
    <property type="match status" value="1"/>
</dbReference>
<evidence type="ECO:0000256" key="6">
    <source>
        <dbReference type="ARBA" id="ARBA00023139"/>
    </source>
</evidence>
<protein>
    <recommendedName>
        <fullName evidence="12">Spore germination protein B3</fullName>
    </recommendedName>
</protein>
<organism evidence="10 11">
    <name type="scientific">Pelotomaculum schinkii</name>
    <dbReference type="NCBI Taxonomy" id="78350"/>
    <lineage>
        <taxon>Bacteria</taxon>
        <taxon>Bacillati</taxon>
        <taxon>Bacillota</taxon>
        <taxon>Clostridia</taxon>
        <taxon>Eubacteriales</taxon>
        <taxon>Desulfotomaculaceae</taxon>
        <taxon>Pelotomaculum</taxon>
    </lineage>
</organism>
<comment type="similarity">
    <text evidence="2">Belongs to the GerABKC lipoprotein family.</text>
</comment>
<keyword evidence="11" id="KW-1185">Reference proteome</keyword>
<keyword evidence="7" id="KW-0449">Lipoprotein</keyword>
<dbReference type="NCBIfam" id="TIGR02887">
    <property type="entry name" value="spore_ger_x_C"/>
    <property type="match status" value="1"/>
</dbReference>
<dbReference type="AlphaFoldDB" id="A0A4Y7R4S2"/>
<evidence type="ECO:0000259" key="9">
    <source>
        <dbReference type="Pfam" id="PF25198"/>
    </source>
</evidence>
<reference evidence="10 11" key="1">
    <citation type="journal article" date="2018" name="Environ. Microbiol.">
        <title>Novel energy conservation strategies and behaviour of Pelotomaculum schinkii driving syntrophic propionate catabolism.</title>
        <authorList>
            <person name="Hidalgo-Ahumada C.A.P."/>
            <person name="Nobu M.K."/>
            <person name="Narihiro T."/>
            <person name="Tamaki H."/>
            <person name="Liu W.T."/>
            <person name="Kamagata Y."/>
            <person name="Stams A.J.M."/>
            <person name="Imachi H."/>
            <person name="Sousa D.Z."/>
        </authorList>
    </citation>
    <scope>NUCLEOTIDE SEQUENCE [LARGE SCALE GENOMIC DNA]</scope>
    <source>
        <strain evidence="10 11">HH</strain>
    </source>
</reference>
<evidence type="ECO:0000313" key="11">
    <source>
        <dbReference type="Proteomes" id="UP000298324"/>
    </source>
</evidence>
<dbReference type="PANTHER" id="PTHR35789:SF1">
    <property type="entry name" value="SPORE GERMINATION PROTEIN B3"/>
    <property type="match status" value="1"/>
</dbReference>
<dbReference type="GO" id="GO:0009847">
    <property type="term" value="P:spore germination"/>
    <property type="evidence" value="ECO:0007669"/>
    <property type="project" value="InterPro"/>
</dbReference>
<dbReference type="PANTHER" id="PTHR35789">
    <property type="entry name" value="SPORE GERMINATION PROTEIN B3"/>
    <property type="match status" value="1"/>
</dbReference>
<sequence>MESYAPLASIDLLNTVVDRRVSFLHTKAFLFSEELAREGLAKWIYPLNRYRELRGTAQIFICRGKAKDFIEKNTPPLELSPTKQIELLNLMSRETGLYHSTQLSEFYDDTKSESIQPSIPLVALHEGGLESAKPGIGRGGAATPGKYVAGEVPIAGANKAQVIGSAVFKGDKMVGILNGQDTRYYLVLRGLIKSGITGMPDPSDPNTPVGLQVRQARPPKYTTSIDPEGNVTIDVDIYNEPEIISIASGYNYEDPANKTLLEEYYARQLQEGLHDLIRRTQEEFGTDIFGFGKQVKRKFWTVPSWREFQWLNRYPEASINVTVHSKIRRTGLQLETKPAAGVE</sequence>
<feature type="domain" description="Spore germination GerAC-like C-terminal" evidence="8">
    <location>
        <begin position="164"/>
        <end position="331"/>
    </location>
</feature>
<keyword evidence="3" id="KW-0309">Germination</keyword>
<dbReference type="GO" id="GO:0016020">
    <property type="term" value="C:membrane"/>
    <property type="evidence" value="ECO:0007669"/>
    <property type="project" value="UniProtKB-SubCell"/>
</dbReference>
<accession>A0A4Y7R4S2</accession>
<dbReference type="InterPro" id="IPR038501">
    <property type="entry name" value="Spore_GerAC_C_sf"/>
</dbReference>
<dbReference type="EMBL" id="QFGA01000006">
    <property type="protein sequence ID" value="TEB04054.1"/>
    <property type="molecule type" value="Genomic_DNA"/>
</dbReference>
<feature type="domain" description="Spore germination protein N-terminal" evidence="9">
    <location>
        <begin position="10"/>
        <end position="123"/>
    </location>
</feature>
<keyword evidence="6" id="KW-0564">Palmitate</keyword>
<keyword evidence="4" id="KW-0732">Signal</keyword>
<evidence type="ECO:0000259" key="8">
    <source>
        <dbReference type="Pfam" id="PF05504"/>
    </source>
</evidence>
<dbReference type="Proteomes" id="UP000298324">
    <property type="component" value="Unassembled WGS sequence"/>
</dbReference>
<evidence type="ECO:0000256" key="7">
    <source>
        <dbReference type="ARBA" id="ARBA00023288"/>
    </source>
</evidence>
<dbReference type="InterPro" id="IPR008844">
    <property type="entry name" value="Spore_GerAC-like"/>
</dbReference>
<name>A0A4Y7R4S2_9FIRM</name>
<keyword evidence="5" id="KW-0472">Membrane</keyword>
<proteinExistence type="inferred from homology"/>
<evidence type="ECO:0000313" key="10">
    <source>
        <dbReference type="EMBL" id="TEB04054.1"/>
    </source>
</evidence>
<evidence type="ECO:0000256" key="4">
    <source>
        <dbReference type="ARBA" id="ARBA00022729"/>
    </source>
</evidence>
<evidence type="ECO:0000256" key="5">
    <source>
        <dbReference type="ARBA" id="ARBA00023136"/>
    </source>
</evidence>
<dbReference type="Gene3D" id="3.30.300.210">
    <property type="entry name" value="Nutrient germinant receptor protein C, domain 3"/>
    <property type="match status" value="1"/>
</dbReference>
<evidence type="ECO:0000256" key="2">
    <source>
        <dbReference type="ARBA" id="ARBA00007886"/>
    </source>
</evidence>
<dbReference type="InterPro" id="IPR046953">
    <property type="entry name" value="Spore_GerAC-like_C"/>
</dbReference>
<dbReference type="InterPro" id="IPR057336">
    <property type="entry name" value="GerAC_N"/>
</dbReference>